<dbReference type="GO" id="GO:0000981">
    <property type="term" value="F:DNA-binding transcription factor activity, RNA polymerase II-specific"/>
    <property type="evidence" value="ECO:0007669"/>
    <property type="project" value="InterPro"/>
</dbReference>
<dbReference type="GO" id="GO:0000978">
    <property type="term" value="F:RNA polymerase II cis-regulatory region sequence-specific DNA binding"/>
    <property type="evidence" value="ECO:0007669"/>
    <property type="project" value="TreeGrafter"/>
</dbReference>
<dbReference type="InterPro" id="IPR036864">
    <property type="entry name" value="Zn2-C6_fun-type_DNA-bd_sf"/>
</dbReference>
<name>G3B6I0_CANTC</name>
<evidence type="ECO:0000256" key="3">
    <source>
        <dbReference type="ARBA" id="ARBA00023125"/>
    </source>
</evidence>
<evidence type="ECO:0000256" key="2">
    <source>
        <dbReference type="ARBA" id="ARBA00023015"/>
    </source>
</evidence>
<keyword evidence="3" id="KW-0238">DNA-binding</keyword>
<organism evidence="9">
    <name type="scientific">Candida tenuis (strain ATCC 10573 / BCRC 21748 / CBS 615 / JCM 9827 / NBRC 10315 / NRRL Y-1498 / VKM Y-70)</name>
    <name type="common">Yeast</name>
    <name type="synonym">Yamadazyma tenuis</name>
    <dbReference type="NCBI Taxonomy" id="590646"/>
    <lineage>
        <taxon>Eukaryota</taxon>
        <taxon>Fungi</taxon>
        <taxon>Dikarya</taxon>
        <taxon>Ascomycota</taxon>
        <taxon>Saccharomycotina</taxon>
        <taxon>Pichiomycetes</taxon>
        <taxon>Debaryomycetaceae</taxon>
        <taxon>Yamadazyma</taxon>
    </lineage>
</organism>
<dbReference type="CDD" id="cd00067">
    <property type="entry name" value="GAL4"/>
    <property type="match status" value="1"/>
</dbReference>
<keyword evidence="5" id="KW-0539">Nucleus</keyword>
<gene>
    <name evidence="8" type="ORF">CANTEDRAFT_106528</name>
</gene>
<evidence type="ECO:0000313" key="8">
    <source>
        <dbReference type="EMBL" id="EGV63472.1"/>
    </source>
</evidence>
<feature type="compositionally biased region" description="Polar residues" evidence="6">
    <location>
        <begin position="806"/>
        <end position="815"/>
    </location>
</feature>
<dbReference type="GO" id="GO:0045944">
    <property type="term" value="P:positive regulation of transcription by RNA polymerase II"/>
    <property type="evidence" value="ECO:0007669"/>
    <property type="project" value="TreeGrafter"/>
</dbReference>
<dbReference type="EMBL" id="GL996524">
    <property type="protein sequence ID" value="EGV63472.1"/>
    <property type="molecule type" value="Genomic_DNA"/>
</dbReference>
<dbReference type="eggNOG" id="ENOG502QRPQ">
    <property type="taxonomic scope" value="Eukaryota"/>
</dbReference>
<accession>G3B6I0</accession>
<feature type="domain" description="Zn(2)-C6 fungal-type" evidence="7">
    <location>
        <begin position="14"/>
        <end position="45"/>
    </location>
</feature>
<keyword evidence="4" id="KW-0804">Transcription</keyword>
<evidence type="ECO:0000256" key="1">
    <source>
        <dbReference type="ARBA" id="ARBA00022723"/>
    </source>
</evidence>
<dbReference type="InterPro" id="IPR050675">
    <property type="entry name" value="OAF3"/>
</dbReference>
<dbReference type="GO" id="GO:0008270">
    <property type="term" value="F:zinc ion binding"/>
    <property type="evidence" value="ECO:0007669"/>
    <property type="project" value="InterPro"/>
</dbReference>
<dbReference type="Pfam" id="PF04082">
    <property type="entry name" value="Fungal_trans"/>
    <property type="match status" value="1"/>
</dbReference>
<dbReference type="HOGENOM" id="CLU_005934_0_0_1"/>
<evidence type="ECO:0000259" key="7">
    <source>
        <dbReference type="PROSITE" id="PS50048"/>
    </source>
</evidence>
<dbReference type="Pfam" id="PF00172">
    <property type="entry name" value="Zn_clus"/>
    <property type="match status" value="1"/>
</dbReference>
<feature type="compositionally biased region" description="Polar residues" evidence="6">
    <location>
        <begin position="822"/>
        <end position="838"/>
    </location>
</feature>
<dbReference type="CDD" id="cd12148">
    <property type="entry name" value="fungal_TF_MHR"/>
    <property type="match status" value="1"/>
</dbReference>
<reference evidence="8 9" key="1">
    <citation type="journal article" date="2011" name="Proc. Natl. Acad. Sci. U.S.A.">
        <title>Comparative genomics of xylose-fermenting fungi for enhanced biofuel production.</title>
        <authorList>
            <person name="Wohlbach D.J."/>
            <person name="Kuo A."/>
            <person name="Sato T.K."/>
            <person name="Potts K.M."/>
            <person name="Salamov A.A."/>
            <person name="LaButti K.M."/>
            <person name="Sun H."/>
            <person name="Clum A."/>
            <person name="Pangilinan J.L."/>
            <person name="Lindquist E.A."/>
            <person name="Lucas S."/>
            <person name="Lapidus A."/>
            <person name="Jin M."/>
            <person name="Gunawan C."/>
            <person name="Balan V."/>
            <person name="Dale B.E."/>
            <person name="Jeffries T.W."/>
            <person name="Zinkel R."/>
            <person name="Barry K.W."/>
            <person name="Grigoriev I.V."/>
            <person name="Gasch A.P."/>
        </authorList>
    </citation>
    <scope>NUCLEOTIDE SEQUENCE [LARGE SCALE GENOMIC DNA]</scope>
    <source>
        <strain evidence="9">ATCC 10573 / BCRC 21748 / CBS 615 / JCM 9827 / NBRC 10315 / NRRL Y-1498 / VKM Y-70</strain>
    </source>
</reference>
<feature type="region of interest" description="Disordered" evidence="6">
    <location>
        <begin position="799"/>
        <end position="838"/>
    </location>
</feature>
<keyword evidence="2" id="KW-0805">Transcription regulation</keyword>
<dbReference type="OrthoDB" id="2943660at2759"/>
<dbReference type="Gene3D" id="4.10.240.10">
    <property type="entry name" value="Zn(2)-C6 fungal-type DNA-binding domain"/>
    <property type="match status" value="1"/>
</dbReference>
<dbReference type="GO" id="GO:0005634">
    <property type="term" value="C:nucleus"/>
    <property type="evidence" value="ECO:0007669"/>
    <property type="project" value="TreeGrafter"/>
</dbReference>
<evidence type="ECO:0000256" key="6">
    <source>
        <dbReference type="SAM" id="MobiDB-lite"/>
    </source>
</evidence>
<sequence>MSEGVRKRNRISLSCNYCKRRKVKCDRGNPCSSCVRYNVAEKCSYPGIDESNEYTNGNANSFKDLGAKPAFVVRTFKSTNGINNSPTNTTAYDLASPSSVDSGTATCFQGTQIYLAKNPYVSSDETISFYDGINSLLLNNFKRRINFGIFSWQAFIVKDRGARLVMKYLSSSKRDMLELVDGKVLAKDTPGNAQEREFKIKAIESTDSSDLIPYKKVSSSSVNSEGSKLSQKIISSTAVSLGLVMNSSIDDELKLADKVLSVLPCKKVVWLLVNKFFMDVYPFMSFFDEESFKSEITRLIGPEDYVLENVEKINVEKRLDYAYIGNLLVMLRLAYLSMFSNRQEVNEENLRSTDTSREAQDTKFLLSNPISIQIVYMAEQCLLQFDLLRKSSFVVLQFMYLLTLYHKFGPEEGEGADGGTALITNGMMIQSAYQMAINREPEAFEEGKDDEKFNNLLRKLWFFMLISDIGQVYQYGTPLAIQPEFYDTRLPFYKKGNENIKDVEMEKDVISTFAYFEGFYIKLVSILKKVINLRQPSRMKDITEMLSDFEMTIYKTFGNIEDFMISFKDDAYRYPFTKIMKCKNLINLTGFVSSMASGFMQNFELKGNMELFIYYLKKVVCVGTLSMVPFYSELICRNHINFGPTADFILNPYLLLYMHKSSQFTLSLILRVNATVHSLKRSTTHSTDMKSYDYQVRFYKYAQLSKYMEAVSKYNITSISRLANRYYYAWRVSKAHNYLLLAHTSNEIYDECDFYEVVKWFQEIPMSDIDELIDMYKGTLDKIKERKYFCPEEIKRRKTQSEPEFNRTSSFSTNLEGVEPSPITSYNDPPNQENSLPSFSSDIEAGYNDMLNNKEVDKLWAQITSDFTKDTKDTKDESKDMSFLEFFSQEKYDDNIWGLYDAFV</sequence>
<evidence type="ECO:0000256" key="5">
    <source>
        <dbReference type="ARBA" id="ARBA00023242"/>
    </source>
</evidence>
<protein>
    <recommendedName>
        <fullName evidence="7">Zn(2)-C6 fungal-type domain-containing protein</fullName>
    </recommendedName>
</protein>
<dbReference type="STRING" id="590646.G3B6I0"/>
<evidence type="ECO:0000256" key="4">
    <source>
        <dbReference type="ARBA" id="ARBA00023163"/>
    </source>
</evidence>
<keyword evidence="9" id="KW-1185">Reference proteome</keyword>
<dbReference type="InterPro" id="IPR001138">
    <property type="entry name" value="Zn2Cys6_DnaBD"/>
</dbReference>
<proteinExistence type="predicted"/>
<dbReference type="PANTHER" id="PTHR31069">
    <property type="entry name" value="OLEATE-ACTIVATED TRANSCRIPTION FACTOR 1-RELATED"/>
    <property type="match status" value="1"/>
</dbReference>
<dbReference type="SMART" id="SM00066">
    <property type="entry name" value="GAL4"/>
    <property type="match status" value="1"/>
</dbReference>
<dbReference type="InterPro" id="IPR007219">
    <property type="entry name" value="XnlR_reg_dom"/>
</dbReference>
<keyword evidence="1" id="KW-0479">Metal-binding</keyword>
<evidence type="ECO:0000313" key="9">
    <source>
        <dbReference type="Proteomes" id="UP000000707"/>
    </source>
</evidence>
<dbReference type="AlphaFoldDB" id="G3B6I0"/>
<dbReference type="SUPFAM" id="SSF57701">
    <property type="entry name" value="Zn2/Cys6 DNA-binding domain"/>
    <property type="match status" value="1"/>
</dbReference>
<dbReference type="GO" id="GO:0006351">
    <property type="term" value="P:DNA-templated transcription"/>
    <property type="evidence" value="ECO:0007669"/>
    <property type="project" value="InterPro"/>
</dbReference>
<dbReference type="PANTHER" id="PTHR31069:SF12">
    <property type="entry name" value="TRANSCRIPTION FACTOR DOMAIN-CONTAINING PROTEIN"/>
    <property type="match status" value="1"/>
</dbReference>
<dbReference type="PROSITE" id="PS50048">
    <property type="entry name" value="ZN2_CY6_FUNGAL_2"/>
    <property type="match status" value="1"/>
</dbReference>
<dbReference type="Proteomes" id="UP000000707">
    <property type="component" value="Unassembled WGS sequence"/>
</dbReference>
<dbReference type="PROSITE" id="PS00463">
    <property type="entry name" value="ZN2_CY6_FUNGAL_1"/>
    <property type="match status" value="1"/>
</dbReference>